<protein>
    <submittedName>
        <fullName evidence="5">AraC family transcriptional regulator</fullName>
    </submittedName>
</protein>
<dbReference type="PRINTS" id="PR00032">
    <property type="entry name" value="HTHARAC"/>
</dbReference>
<evidence type="ECO:0000313" key="6">
    <source>
        <dbReference type="Proteomes" id="UP000198512"/>
    </source>
</evidence>
<dbReference type="InterPro" id="IPR018060">
    <property type="entry name" value="HTH_AraC"/>
</dbReference>
<dbReference type="SMART" id="SM00871">
    <property type="entry name" value="AraC_E_bind"/>
    <property type="match status" value="1"/>
</dbReference>
<evidence type="ECO:0000256" key="3">
    <source>
        <dbReference type="ARBA" id="ARBA00023163"/>
    </source>
</evidence>
<dbReference type="Pfam" id="PF06445">
    <property type="entry name" value="GyrI-like"/>
    <property type="match status" value="1"/>
</dbReference>
<comment type="caution">
    <text evidence="5">The sequence shown here is derived from an EMBL/GenBank/DDBJ whole genome shotgun (WGS) entry which is preliminary data.</text>
</comment>
<keyword evidence="3" id="KW-0804">Transcription</keyword>
<gene>
    <name evidence="5" type="ORF">SAMN05216600_113119</name>
</gene>
<evidence type="ECO:0000256" key="1">
    <source>
        <dbReference type="ARBA" id="ARBA00023015"/>
    </source>
</evidence>
<feature type="domain" description="HTH araC/xylS-type" evidence="4">
    <location>
        <begin position="48"/>
        <end position="146"/>
    </location>
</feature>
<proteinExistence type="predicted"/>
<organism evidence="5 6">
    <name type="scientific">Pseudomonas cuatrocienegasensis</name>
    <dbReference type="NCBI Taxonomy" id="543360"/>
    <lineage>
        <taxon>Bacteria</taxon>
        <taxon>Pseudomonadati</taxon>
        <taxon>Pseudomonadota</taxon>
        <taxon>Gammaproteobacteria</taxon>
        <taxon>Pseudomonadales</taxon>
        <taxon>Pseudomonadaceae</taxon>
        <taxon>Pseudomonas</taxon>
    </lineage>
</organism>
<dbReference type="RefSeq" id="WP_208600976.1">
    <property type="nucleotide sequence ID" value="NZ_FOFP01000013.1"/>
</dbReference>
<dbReference type="PROSITE" id="PS01124">
    <property type="entry name" value="HTH_ARAC_FAMILY_2"/>
    <property type="match status" value="1"/>
</dbReference>
<dbReference type="PANTHER" id="PTHR40055">
    <property type="entry name" value="TRANSCRIPTIONAL REGULATOR YGIV-RELATED"/>
    <property type="match status" value="1"/>
</dbReference>
<dbReference type="Pfam" id="PF12833">
    <property type="entry name" value="HTH_18"/>
    <property type="match status" value="1"/>
</dbReference>
<dbReference type="InterPro" id="IPR029442">
    <property type="entry name" value="GyrI-like"/>
</dbReference>
<dbReference type="InterPro" id="IPR050908">
    <property type="entry name" value="SmbC-like"/>
</dbReference>
<dbReference type="InterPro" id="IPR011256">
    <property type="entry name" value="Reg_factor_effector_dom_sf"/>
</dbReference>
<dbReference type="PANTHER" id="PTHR40055:SF1">
    <property type="entry name" value="TRANSCRIPTIONAL REGULATOR YGIV-RELATED"/>
    <property type="match status" value="1"/>
</dbReference>
<dbReference type="SMART" id="SM00342">
    <property type="entry name" value="HTH_ARAC"/>
    <property type="match status" value="1"/>
</dbReference>
<name>A0ABY1BJX7_9PSED</name>
<dbReference type="InterPro" id="IPR010499">
    <property type="entry name" value="AraC_E-bd"/>
</dbReference>
<dbReference type="InterPro" id="IPR009057">
    <property type="entry name" value="Homeodomain-like_sf"/>
</dbReference>
<reference evidence="5 6" key="1">
    <citation type="submission" date="2016-10" db="EMBL/GenBank/DDBJ databases">
        <authorList>
            <person name="Varghese N."/>
            <person name="Submissions S."/>
        </authorList>
    </citation>
    <scope>NUCLEOTIDE SEQUENCE [LARGE SCALE GENOMIC DNA]</scope>
    <source>
        <strain evidence="5 6">CIP 109853</strain>
    </source>
</reference>
<dbReference type="SUPFAM" id="SSF46689">
    <property type="entry name" value="Homeodomain-like"/>
    <property type="match status" value="2"/>
</dbReference>
<keyword evidence="6" id="KW-1185">Reference proteome</keyword>
<evidence type="ECO:0000313" key="5">
    <source>
        <dbReference type="EMBL" id="SER02344.1"/>
    </source>
</evidence>
<dbReference type="EMBL" id="FOFP01000013">
    <property type="protein sequence ID" value="SER02344.1"/>
    <property type="molecule type" value="Genomic_DNA"/>
</dbReference>
<dbReference type="SUPFAM" id="SSF55136">
    <property type="entry name" value="Probable bacterial effector-binding domain"/>
    <property type="match status" value="1"/>
</dbReference>
<keyword evidence="1" id="KW-0805">Transcription regulation</keyword>
<evidence type="ECO:0000259" key="4">
    <source>
        <dbReference type="PROSITE" id="PS01124"/>
    </source>
</evidence>
<dbReference type="Gene3D" id="3.20.80.10">
    <property type="entry name" value="Regulatory factor, effector binding domain"/>
    <property type="match status" value="1"/>
</dbReference>
<dbReference type="Gene3D" id="1.10.10.60">
    <property type="entry name" value="Homeodomain-like"/>
    <property type="match status" value="2"/>
</dbReference>
<evidence type="ECO:0000256" key="2">
    <source>
        <dbReference type="ARBA" id="ARBA00023125"/>
    </source>
</evidence>
<keyword evidence="2" id="KW-0238">DNA-binding</keyword>
<dbReference type="Proteomes" id="UP000198512">
    <property type="component" value="Unassembled WGS sequence"/>
</dbReference>
<accession>A0ABY1BJX7</accession>
<dbReference type="InterPro" id="IPR020449">
    <property type="entry name" value="Tscrpt_reg_AraC-type_HTH"/>
</dbReference>
<sequence length="322" mass="36360">MLDTLDADIQQRIAEELALLFDPPIAAARRPPVRRAPPPVMLDHPRIAKAVRLLERNPSTLVRLKDAAAHINLSPFHFQRLFQEVMGESPSGYLRRVLLSRAAMNLQMSDESVLQVALNAGYASHEAFIRAFQRQFGEVPSQYRLRSQGLTLPALEEDLQRLPRVQVAQEPHLPLLAMRFHGPQHRIEAHWQAFADYLRGLGLDLSTLQAFGVFYDSPLITPAELMRYDCAILDPGFEPSGTALTRLDLHAGRYVSLKHEGPYWQVLLVLRTLALAWLPQSGEMFAPAANGGYEQYLSPPWEAPGSVRRFRVVLPLHDFAQR</sequence>